<name>W1P9K3_AMBTC</name>
<dbReference type="EMBL" id="KI394195">
    <property type="protein sequence ID" value="ERN04608.1"/>
    <property type="molecule type" value="Genomic_DNA"/>
</dbReference>
<proteinExistence type="predicted"/>
<accession>W1P9K3</accession>
<feature type="region of interest" description="Disordered" evidence="1">
    <location>
        <begin position="18"/>
        <end position="62"/>
    </location>
</feature>
<dbReference type="HOGENOM" id="CLU_2136866_0_0_1"/>
<dbReference type="Proteomes" id="UP000017836">
    <property type="component" value="Unassembled WGS sequence"/>
</dbReference>
<evidence type="ECO:0000256" key="1">
    <source>
        <dbReference type="SAM" id="MobiDB-lite"/>
    </source>
</evidence>
<organism evidence="2 3">
    <name type="scientific">Amborella trichopoda</name>
    <dbReference type="NCBI Taxonomy" id="13333"/>
    <lineage>
        <taxon>Eukaryota</taxon>
        <taxon>Viridiplantae</taxon>
        <taxon>Streptophyta</taxon>
        <taxon>Embryophyta</taxon>
        <taxon>Tracheophyta</taxon>
        <taxon>Spermatophyta</taxon>
        <taxon>Magnoliopsida</taxon>
        <taxon>Amborellales</taxon>
        <taxon>Amborellaceae</taxon>
        <taxon>Amborella</taxon>
    </lineage>
</organism>
<dbReference type="Gramene" id="ERN04608">
    <property type="protein sequence ID" value="ERN04608"/>
    <property type="gene ID" value="AMTR_s00075p00160710"/>
</dbReference>
<keyword evidence="3" id="KW-1185">Reference proteome</keyword>
<protein>
    <submittedName>
        <fullName evidence="2">Uncharacterized protein</fullName>
    </submittedName>
</protein>
<evidence type="ECO:0000313" key="3">
    <source>
        <dbReference type="Proteomes" id="UP000017836"/>
    </source>
</evidence>
<reference evidence="3" key="1">
    <citation type="journal article" date="2013" name="Science">
        <title>The Amborella genome and the evolution of flowering plants.</title>
        <authorList>
            <consortium name="Amborella Genome Project"/>
        </authorList>
    </citation>
    <scope>NUCLEOTIDE SEQUENCE [LARGE SCALE GENOMIC DNA]</scope>
</reference>
<dbReference type="AlphaFoldDB" id="W1P9K3"/>
<gene>
    <name evidence="2" type="ORF">AMTR_s00075p00160710</name>
</gene>
<sequence length="113" mass="12024">MPLSFVSTPALVAVTHFKAGSSGRAPVVPRPPALNIPSSNPPNTSSNSAISPPQPLPLPKHSQVMISPSAHFLISTQPRAYHQSQLPTPPKAIQTSTPQEIKGRPFTLPPSFY</sequence>
<feature type="region of interest" description="Disordered" evidence="1">
    <location>
        <begin position="80"/>
        <end position="113"/>
    </location>
</feature>
<evidence type="ECO:0000313" key="2">
    <source>
        <dbReference type="EMBL" id="ERN04608.1"/>
    </source>
</evidence>
<feature type="compositionally biased region" description="Low complexity" evidence="1">
    <location>
        <begin position="35"/>
        <end position="51"/>
    </location>
</feature>